<dbReference type="InterPro" id="IPR013542">
    <property type="entry name" value="QueG_DUF1730"/>
</dbReference>
<feature type="binding site" evidence="9">
    <location>
        <position position="244"/>
    </location>
    <ligand>
        <name>[4Fe-4S] cluster</name>
        <dbReference type="ChEBI" id="CHEBI:49883"/>
        <label>2</label>
    </ligand>
</feature>
<dbReference type="EMBL" id="FXTH01000009">
    <property type="protein sequence ID" value="SMO68590.1"/>
    <property type="molecule type" value="Genomic_DNA"/>
</dbReference>
<feature type="binding site" evidence="9">
    <location>
        <position position="59"/>
    </location>
    <ligand>
        <name>cob(II)alamin</name>
        <dbReference type="ChEBI" id="CHEBI:16304"/>
    </ligand>
</feature>
<evidence type="ECO:0000256" key="8">
    <source>
        <dbReference type="ARBA" id="ARBA00023014"/>
    </source>
</evidence>
<evidence type="ECO:0000256" key="5">
    <source>
        <dbReference type="ARBA" id="ARBA00022785"/>
    </source>
</evidence>
<dbReference type="RefSeq" id="WP_142714665.1">
    <property type="nucleotide sequence ID" value="NZ_FXTH01000009.1"/>
</dbReference>
<dbReference type="HAMAP" id="MF_00916">
    <property type="entry name" value="QueG"/>
    <property type="match status" value="1"/>
</dbReference>
<dbReference type="GO" id="GO:0052693">
    <property type="term" value="F:epoxyqueuosine reductase activity"/>
    <property type="evidence" value="ECO:0007669"/>
    <property type="project" value="UniProtKB-UniRule"/>
</dbReference>
<dbReference type="PROSITE" id="PS51379">
    <property type="entry name" value="4FE4S_FER_2"/>
    <property type="match status" value="1"/>
</dbReference>
<accession>A0A521DCE2</accession>
<dbReference type="PROSITE" id="PS00198">
    <property type="entry name" value="4FE4S_FER_1"/>
    <property type="match status" value="1"/>
</dbReference>
<evidence type="ECO:0000256" key="3">
    <source>
        <dbReference type="ARBA" id="ARBA00022694"/>
    </source>
</evidence>
<proteinExistence type="inferred from homology"/>
<dbReference type="GO" id="GO:0051539">
    <property type="term" value="F:4 iron, 4 sulfur cluster binding"/>
    <property type="evidence" value="ECO:0007669"/>
    <property type="project" value="UniProtKB-KW"/>
</dbReference>
<dbReference type="PANTHER" id="PTHR30002">
    <property type="entry name" value="EPOXYQUEUOSINE REDUCTASE"/>
    <property type="match status" value="1"/>
</dbReference>
<evidence type="ECO:0000313" key="11">
    <source>
        <dbReference type="EMBL" id="SMO68590.1"/>
    </source>
</evidence>
<feature type="binding site" evidence="9">
    <location>
        <position position="248"/>
    </location>
    <ligand>
        <name>[4Fe-4S] cluster</name>
        <dbReference type="ChEBI" id="CHEBI:49883"/>
        <label>1</label>
    </ligand>
</feature>
<dbReference type="GO" id="GO:0005737">
    <property type="term" value="C:cytoplasm"/>
    <property type="evidence" value="ECO:0007669"/>
    <property type="project" value="UniProtKB-SubCell"/>
</dbReference>
<evidence type="ECO:0000256" key="4">
    <source>
        <dbReference type="ARBA" id="ARBA00022723"/>
    </source>
</evidence>
<dbReference type="PANTHER" id="PTHR30002:SF4">
    <property type="entry name" value="EPOXYQUEUOSINE REDUCTASE"/>
    <property type="match status" value="1"/>
</dbReference>
<reference evidence="11 12" key="1">
    <citation type="submission" date="2017-05" db="EMBL/GenBank/DDBJ databases">
        <authorList>
            <person name="Varghese N."/>
            <person name="Submissions S."/>
        </authorList>
    </citation>
    <scope>NUCLEOTIDE SEQUENCE [LARGE SCALE GENOMIC DNA]</scope>
    <source>
        <strain evidence="11 12">DSM 21194</strain>
    </source>
</reference>
<comment type="pathway">
    <text evidence="9">tRNA modification; tRNA-queuosine biosynthesis.</text>
</comment>
<keyword evidence="4 9" id="KW-0479">Metal-binding</keyword>
<evidence type="ECO:0000256" key="2">
    <source>
        <dbReference type="ARBA" id="ARBA00022490"/>
    </source>
</evidence>
<keyword evidence="8 9" id="KW-0411">Iron-sulfur</keyword>
<dbReference type="GO" id="GO:0031419">
    <property type="term" value="F:cobalamin binding"/>
    <property type="evidence" value="ECO:0007669"/>
    <property type="project" value="UniProtKB-KW"/>
</dbReference>
<feature type="binding site" evidence="9">
    <location>
        <position position="188"/>
    </location>
    <ligand>
        <name>[4Fe-4S] cluster</name>
        <dbReference type="ChEBI" id="CHEBI:49883"/>
        <label>1</label>
    </ligand>
</feature>
<keyword evidence="1 9" id="KW-0004">4Fe-4S</keyword>
<keyword evidence="9" id="KW-0170">Cobalt</keyword>
<feature type="binding site" evidence="9">
    <location>
        <position position="223"/>
    </location>
    <ligand>
        <name>tRNA</name>
        <dbReference type="ChEBI" id="CHEBI:17843"/>
    </ligand>
</feature>
<comment type="subunit">
    <text evidence="9">Monomer.</text>
</comment>
<keyword evidence="2 9" id="KW-0963">Cytoplasm</keyword>
<dbReference type="GO" id="GO:0008616">
    <property type="term" value="P:tRNA queuosine(34) biosynthetic process"/>
    <property type="evidence" value="ECO:0007669"/>
    <property type="project" value="UniProtKB-UniRule"/>
</dbReference>
<comment type="caution">
    <text evidence="9">Lacks conserved residue(s) required for the propagation of feature annotation.</text>
</comment>
<dbReference type="FunFam" id="3.30.70.20:FF:000037">
    <property type="entry name" value="Epoxyqueuosine reductase"/>
    <property type="match status" value="1"/>
</dbReference>
<feature type="binding site" evidence="9">
    <location>
        <position position="134"/>
    </location>
    <ligand>
        <name>cob(II)alamin</name>
        <dbReference type="ChEBI" id="CHEBI:16304"/>
    </ligand>
</feature>
<feature type="binding site" evidence="9">
    <location>
        <position position="155"/>
    </location>
    <ligand>
        <name>cob(II)alamin</name>
        <dbReference type="ChEBI" id="CHEBI:16304"/>
    </ligand>
</feature>
<feature type="domain" description="4Fe-4S ferredoxin-type" evidence="10">
    <location>
        <begin position="180"/>
        <end position="208"/>
    </location>
</feature>
<keyword evidence="6 9" id="KW-0560">Oxidoreductase</keyword>
<dbReference type="SUPFAM" id="SSF46548">
    <property type="entry name" value="alpha-helical ferredoxin"/>
    <property type="match status" value="1"/>
</dbReference>
<keyword evidence="7 9" id="KW-0408">Iron</keyword>
<dbReference type="Gene3D" id="3.30.70.20">
    <property type="match status" value="1"/>
</dbReference>
<protein>
    <recommendedName>
        <fullName evidence="9">Epoxyqueuosine reductase</fullName>
        <ecNumber evidence="9">1.17.99.6</ecNumber>
    </recommendedName>
    <alternativeName>
        <fullName evidence="9">Queuosine biosynthesis protein QueG</fullName>
    </alternativeName>
</protein>
<comment type="cofactor">
    <cofactor evidence="9">
        <name>[4Fe-4S] cluster</name>
        <dbReference type="ChEBI" id="CHEBI:49883"/>
    </cofactor>
    <text evidence="9">Binds 2 [4Fe-4S] clusters per monomer.</text>
</comment>
<comment type="subcellular location">
    <subcellularLocation>
        <location evidence="9">Cytoplasm</location>
    </subcellularLocation>
</comment>
<dbReference type="AlphaFoldDB" id="A0A521DCE2"/>
<evidence type="ECO:0000313" key="12">
    <source>
        <dbReference type="Proteomes" id="UP000317593"/>
    </source>
</evidence>
<dbReference type="Pfam" id="PF13484">
    <property type="entry name" value="Fer4_16"/>
    <property type="match status" value="1"/>
</dbReference>
<feature type="binding site" evidence="9">
    <location>
        <position position="281"/>
    </location>
    <ligand>
        <name>tRNA</name>
        <dbReference type="ChEBI" id="CHEBI:17843"/>
    </ligand>
</feature>
<dbReference type="NCBIfam" id="TIGR00276">
    <property type="entry name" value="tRNA epoxyqueuosine(34) reductase QueG"/>
    <property type="match status" value="1"/>
</dbReference>
<comment type="function">
    <text evidence="9">Catalyzes the conversion of epoxyqueuosine (oQ) to queuosine (Q), which is a hypermodified base found in the wobble positions of tRNA(Asp), tRNA(Asn), tRNA(His) and tRNA(Tyr).</text>
</comment>
<dbReference type="InterPro" id="IPR017900">
    <property type="entry name" value="4Fe4S_Fe_S_CS"/>
</dbReference>
<keyword evidence="3 9" id="KW-0819">tRNA processing</keyword>
<dbReference type="Proteomes" id="UP000317593">
    <property type="component" value="Unassembled WGS sequence"/>
</dbReference>
<evidence type="ECO:0000256" key="6">
    <source>
        <dbReference type="ARBA" id="ARBA00023002"/>
    </source>
</evidence>
<feature type="binding site" evidence="9">
    <location>
        <position position="158"/>
    </location>
    <ligand>
        <name>cob(II)alamin</name>
        <dbReference type="ChEBI" id="CHEBI:16304"/>
    </ligand>
</feature>
<organism evidence="11 12">
    <name type="scientific">Fodinibius sediminis</name>
    <dbReference type="NCBI Taxonomy" id="1214077"/>
    <lineage>
        <taxon>Bacteria</taxon>
        <taxon>Pseudomonadati</taxon>
        <taxon>Balneolota</taxon>
        <taxon>Balneolia</taxon>
        <taxon>Balneolales</taxon>
        <taxon>Balneolaceae</taxon>
        <taxon>Fodinibius</taxon>
    </lineage>
</organism>
<dbReference type="Pfam" id="PF08331">
    <property type="entry name" value="QueG_DUF1730"/>
    <property type="match status" value="1"/>
</dbReference>
<feature type="binding site" evidence="9">
    <location>
        <position position="241"/>
    </location>
    <ligand>
        <name>[4Fe-4S] cluster</name>
        <dbReference type="ChEBI" id="CHEBI:49883"/>
        <label>2</label>
    </ligand>
</feature>
<keyword evidence="9" id="KW-0846">Cobalamin</keyword>
<feature type="binding site" evidence="9">
    <location>
        <position position="216"/>
    </location>
    <ligand>
        <name>cob(II)alamin</name>
        <dbReference type="ChEBI" id="CHEBI:16304"/>
    </ligand>
</feature>
<dbReference type="EC" id="1.17.99.6" evidence="9"/>
<dbReference type="InterPro" id="IPR017896">
    <property type="entry name" value="4Fe4S_Fe-S-bd"/>
</dbReference>
<keyword evidence="12" id="KW-1185">Reference proteome</keyword>
<sequence length="316" mass="36650">MNLAQRTKRVREEALRLGFDACGFAKAGRLETEERRLEEWLNQGRHGMMHWMENHFDKRVDPTRLVPGSRSVVSVIGSYFHPDHRRQQQQGDRPKIAKYAQGRDYHKVYKKKLKKLFSFTEELLGELHGRVFVDSAPVLDKAWAVRAGLGWIGKNSNLLNKNVGSFLFIGEMIVDADFLYSTQVTDHCGSCTRCIDACPTNAIYEPYRVDGSKCISYHTIELKERIPEEYRDSIGQWLYGCDICQDVCPWNRDAKYSQMEDLYPRQKILDHDINFWKELDNQQYDALFEGSAMRRAKFEKYKDNVAAVAENMNAGS</sequence>
<feature type="binding site" evidence="9">
    <location>
        <position position="169"/>
    </location>
    <ligand>
        <name>cob(II)alamin</name>
        <dbReference type="ChEBI" id="CHEBI:16304"/>
    </ligand>
</feature>
<name>A0A521DCE2_9BACT</name>
<feature type="binding site" evidence="9">
    <location>
        <position position="191"/>
    </location>
    <ligand>
        <name>[4Fe-4S] cluster</name>
        <dbReference type="ChEBI" id="CHEBI:49883"/>
        <label>1</label>
    </ligand>
</feature>
<evidence type="ECO:0000256" key="7">
    <source>
        <dbReference type="ARBA" id="ARBA00023004"/>
    </source>
</evidence>
<evidence type="ECO:0000256" key="9">
    <source>
        <dbReference type="HAMAP-Rule" id="MF_00916"/>
    </source>
</evidence>
<feature type="binding site" evidence="9">
    <location>
        <position position="194"/>
    </location>
    <ligand>
        <name>[4Fe-4S] cluster</name>
        <dbReference type="ChEBI" id="CHEBI:49883"/>
        <label>1</label>
    </ligand>
</feature>
<feature type="active site" description="Proton donor" evidence="9">
    <location>
        <position position="134"/>
    </location>
</feature>
<comment type="similarity">
    <text evidence="9">Belongs to the QueG family.</text>
</comment>
<dbReference type="UniPathway" id="UPA00392"/>
<feature type="binding site" evidence="9">
    <location>
        <begin position="241"/>
        <end position="242"/>
    </location>
    <ligand>
        <name>cob(II)alamin</name>
        <dbReference type="ChEBI" id="CHEBI:16304"/>
    </ligand>
</feature>
<gene>
    <name evidence="9" type="primary">queG</name>
    <name evidence="11" type="ORF">SAMN06265218_10975</name>
</gene>
<evidence type="ECO:0000256" key="1">
    <source>
        <dbReference type="ARBA" id="ARBA00022485"/>
    </source>
</evidence>
<comment type="catalytic activity">
    <reaction evidence="9">
        <text>epoxyqueuosine(34) in tRNA + AH2 = queuosine(34) in tRNA + A + H2O</text>
        <dbReference type="Rhea" id="RHEA:32159"/>
        <dbReference type="Rhea" id="RHEA-COMP:18571"/>
        <dbReference type="Rhea" id="RHEA-COMP:18582"/>
        <dbReference type="ChEBI" id="CHEBI:13193"/>
        <dbReference type="ChEBI" id="CHEBI:15377"/>
        <dbReference type="ChEBI" id="CHEBI:17499"/>
        <dbReference type="ChEBI" id="CHEBI:194431"/>
        <dbReference type="ChEBI" id="CHEBI:194443"/>
        <dbReference type="EC" id="1.17.99.6"/>
    </reaction>
</comment>
<dbReference type="OrthoDB" id="9784571at2"/>
<feature type="binding site" evidence="9">
    <location>
        <position position="198"/>
    </location>
    <ligand>
        <name>[4Fe-4S] cluster</name>
        <dbReference type="ChEBI" id="CHEBI:49883"/>
        <label>2</label>
    </ligand>
</feature>
<comment type="cofactor">
    <cofactor evidence="9">
        <name>cob(II)alamin</name>
        <dbReference type="ChEBI" id="CHEBI:16304"/>
    </cofactor>
</comment>
<feature type="binding site" evidence="9">
    <location>
        <position position="214"/>
    </location>
    <ligand>
        <name>[4Fe-4S] cluster</name>
        <dbReference type="ChEBI" id="CHEBI:49883"/>
        <label>2</label>
    </ligand>
</feature>
<dbReference type="GO" id="GO:0046872">
    <property type="term" value="F:metal ion binding"/>
    <property type="evidence" value="ECO:0007669"/>
    <property type="project" value="UniProtKB-KW"/>
</dbReference>
<evidence type="ECO:0000259" key="10">
    <source>
        <dbReference type="PROSITE" id="PS51379"/>
    </source>
</evidence>
<dbReference type="InterPro" id="IPR004453">
    <property type="entry name" value="QueG"/>
</dbReference>
<keyword evidence="5 9" id="KW-0671">Queuosine biosynthesis</keyword>